<dbReference type="InterPro" id="IPR010920">
    <property type="entry name" value="LSM_dom_sf"/>
</dbReference>
<dbReference type="InterPro" id="IPR011014">
    <property type="entry name" value="MscS_channel_TM-2"/>
</dbReference>
<dbReference type="Pfam" id="PF00924">
    <property type="entry name" value="MS_channel_2nd"/>
    <property type="match status" value="1"/>
</dbReference>
<feature type="domain" description="Mechanosensitive ion channel transmembrane helices 2/3" evidence="10">
    <location>
        <begin position="173"/>
        <end position="214"/>
    </location>
</feature>
<dbReference type="Gene3D" id="1.10.287.1260">
    <property type="match status" value="1"/>
</dbReference>
<evidence type="ECO:0000256" key="1">
    <source>
        <dbReference type="ARBA" id="ARBA00004651"/>
    </source>
</evidence>
<evidence type="ECO:0000256" key="6">
    <source>
        <dbReference type="ARBA" id="ARBA00023136"/>
    </source>
</evidence>
<accession>B2IUY9</accession>
<evidence type="ECO:0000259" key="8">
    <source>
        <dbReference type="Pfam" id="PF00924"/>
    </source>
</evidence>
<reference evidence="11 12" key="2">
    <citation type="journal article" date="2013" name="Plant Physiol.">
        <title>A Nostoc punctiforme Sugar Transporter Necessary to Establish a Cyanobacterium-Plant Symbiosis.</title>
        <authorList>
            <person name="Ekman M."/>
            <person name="Picossi S."/>
            <person name="Campbell E.L."/>
            <person name="Meeks J.C."/>
            <person name="Flores E."/>
        </authorList>
    </citation>
    <scope>NUCLEOTIDE SEQUENCE [LARGE SCALE GENOMIC DNA]</scope>
    <source>
        <strain evidence="12">ATCC 29133 / PCC 73102</strain>
    </source>
</reference>
<dbReference type="EMBL" id="CP001037">
    <property type="protein sequence ID" value="ACC84382.1"/>
    <property type="molecule type" value="Genomic_DNA"/>
</dbReference>
<feature type="transmembrane region" description="Helical" evidence="7">
    <location>
        <begin position="170"/>
        <end position="188"/>
    </location>
</feature>
<dbReference type="PANTHER" id="PTHR30566">
    <property type="entry name" value="YNAI-RELATED MECHANOSENSITIVE ION CHANNEL"/>
    <property type="match status" value="1"/>
</dbReference>
<dbReference type="eggNOG" id="COG0668">
    <property type="taxonomic scope" value="Bacteria"/>
</dbReference>
<reference evidence="12" key="1">
    <citation type="submission" date="2008-04" db="EMBL/GenBank/DDBJ databases">
        <title>Complete sequence of chromosome of Nostoc punctiforme ATCC 29133.</title>
        <authorList>
            <consortium name="US DOE Joint Genome Institute"/>
            <person name="Copeland A."/>
            <person name="Lucas S."/>
            <person name="Lapidus A."/>
            <person name="Glavina del Rio T."/>
            <person name="Dalin E."/>
            <person name="Tice H."/>
            <person name="Pitluck S."/>
            <person name="Chain P."/>
            <person name="Malfatti S."/>
            <person name="Shin M."/>
            <person name="Vergez L."/>
            <person name="Schmutz J."/>
            <person name="Larimer F."/>
            <person name="Land M."/>
            <person name="Hauser L."/>
            <person name="Kyrpides N."/>
            <person name="Kim E."/>
            <person name="Meeks J.C."/>
            <person name="Elhai J."/>
            <person name="Campbell E.L."/>
            <person name="Thiel T."/>
            <person name="Longmire J."/>
            <person name="Potts M."/>
            <person name="Atlas R."/>
        </authorList>
    </citation>
    <scope>NUCLEOTIDE SEQUENCE [LARGE SCALE GENOMIC DNA]</scope>
    <source>
        <strain evidence="12">ATCC 29133 / PCC 73102</strain>
    </source>
</reference>
<dbReference type="InterPro" id="IPR023408">
    <property type="entry name" value="MscS_beta-dom_sf"/>
</dbReference>
<dbReference type="SUPFAM" id="SSF82861">
    <property type="entry name" value="Mechanosensitive channel protein MscS (YggB), transmembrane region"/>
    <property type="match status" value="1"/>
</dbReference>
<dbReference type="InterPro" id="IPR049278">
    <property type="entry name" value="MS_channel_C"/>
</dbReference>
<evidence type="ECO:0000259" key="9">
    <source>
        <dbReference type="Pfam" id="PF21082"/>
    </source>
</evidence>
<comment type="subcellular location">
    <subcellularLocation>
        <location evidence="1">Cell membrane</location>
        <topology evidence="1">Multi-pass membrane protein</topology>
    </subcellularLocation>
</comment>
<feature type="transmembrane region" description="Helical" evidence="7">
    <location>
        <begin position="58"/>
        <end position="80"/>
    </location>
</feature>
<evidence type="ECO:0000256" key="4">
    <source>
        <dbReference type="ARBA" id="ARBA00022692"/>
    </source>
</evidence>
<gene>
    <name evidence="11" type="ordered locus">Npun_F6093</name>
</gene>
<dbReference type="STRING" id="63737.Npun_F6093"/>
<dbReference type="GO" id="GO:0005886">
    <property type="term" value="C:plasma membrane"/>
    <property type="evidence" value="ECO:0007669"/>
    <property type="project" value="UniProtKB-SubCell"/>
</dbReference>
<evidence type="ECO:0000256" key="5">
    <source>
        <dbReference type="ARBA" id="ARBA00022989"/>
    </source>
</evidence>
<evidence type="ECO:0000313" key="11">
    <source>
        <dbReference type="EMBL" id="ACC84382.1"/>
    </source>
</evidence>
<evidence type="ECO:0000313" key="12">
    <source>
        <dbReference type="Proteomes" id="UP000001191"/>
    </source>
</evidence>
<dbReference type="Gene3D" id="2.30.30.60">
    <property type="match status" value="1"/>
</dbReference>
<dbReference type="SUPFAM" id="SSF82689">
    <property type="entry name" value="Mechanosensitive channel protein MscS (YggB), C-terminal domain"/>
    <property type="match status" value="1"/>
</dbReference>
<feature type="transmembrane region" description="Helical" evidence="7">
    <location>
        <begin position="128"/>
        <end position="149"/>
    </location>
</feature>
<evidence type="ECO:0000256" key="3">
    <source>
        <dbReference type="ARBA" id="ARBA00022475"/>
    </source>
</evidence>
<keyword evidence="12" id="KW-1185">Reference proteome</keyword>
<dbReference type="PANTHER" id="PTHR30566:SF25">
    <property type="entry name" value="INNER MEMBRANE PROTEIN"/>
    <property type="match status" value="1"/>
</dbReference>
<feature type="domain" description="Mechanosensitive ion channel MscS" evidence="8">
    <location>
        <begin position="215"/>
        <end position="282"/>
    </location>
</feature>
<dbReference type="AlphaFoldDB" id="B2IUY9"/>
<feature type="domain" description="Mechanosensitive ion channel MscS C-terminal" evidence="9">
    <location>
        <begin position="291"/>
        <end position="354"/>
    </location>
</feature>
<protein>
    <submittedName>
        <fullName evidence="11">MscS Mechanosensitive ion channel</fullName>
    </submittedName>
</protein>
<dbReference type="EnsemblBacteria" id="ACC84382">
    <property type="protein sequence ID" value="ACC84382"/>
    <property type="gene ID" value="Npun_F6093"/>
</dbReference>
<proteinExistence type="inferred from homology"/>
<dbReference type="Pfam" id="PF21088">
    <property type="entry name" value="MS_channel_1st"/>
    <property type="match status" value="1"/>
</dbReference>
<organism evidence="11 12">
    <name type="scientific">Nostoc punctiforme (strain ATCC 29133 / PCC 73102)</name>
    <dbReference type="NCBI Taxonomy" id="63737"/>
    <lineage>
        <taxon>Bacteria</taxon>
        <taxon>Bacillati</taxon>
        <taxon>Cyanobacteriota</taxon>
        <taxon>Cyanophyceae</taxon>
        <taxon>Nostocales</taxon>
        <taxon>Nostocaceae</taxon>
        <taxon>Nostoc</taxon>
    </lineage>
</organism>
<dbReference type="KEGG" id="npu:Npun_F6093"/>
<keyword evidence="6 7" id="KW-0472">Membrane</keyword>
<dbReference type="PhylomeDB" id="B2IUY9"/>
<evidence type="ECO:0000256" key="7">
    <source>
        <dbReference type="SAM" id="Phobius"/>
    </source>
</evidence>
<dbReference type="InterPro" id="IPR011066">
    <property type="entry name" value="MscS_channel_C_sf"/>
</dbReference>
<dbReference type="Proteomes" id="UP000001191">
    <property type="component" value="Chromosome"/>
</dbReference>
<evidence type="ECO:0000256" key="2">
    <source>
        <dbReference type="ARBA" id="ARBA00008017"/>
    </source>
</evidence>
<dbReference type="Pfam" id="PF21082">
    <property type="entry name" value="MS_channel_3rd"/>
    <property type="match status" value="1"/>
</dbReference>
<comment type="similarity">
    <text evidence="2">Belongs to the MscS (TC 1.A.23) family.</text>
</comment>
<dbReference type="GO" id="GO:0055085">
    <property type="term" value="P:transmembrane transport"/>
    <property type="evidence" value="ECO:0007669"/>
    <property type="project" value="InterPro"/>
</dbReference>
<sequence length="395" mass="44912">MSFRQGSNVIWVVNNWQVHNPENLKQLIRQLNKVKFSHNHSNNAVILNLKLKIYMMEWIPPIVFILAGLLAGIIGEKVIFKKLEIFITNRRIAGSKIIFHSLHRMTFIWFVICGFFWAILSAPLKPDIAIVLQKILTIALLYSVTLVLARLTAGFVNLFIRRAEGVPTSLISNLAKITVLVLGTLIILQTVGVQITPIITTLGIGGIAVGLALQDTLANLFSGFYLIISKQVRTGDYVKLDAGHEGYVIDISWRNTTIKEISNNVVIVPNSKLSSAIFTNYHLPAKEITLTMDVGVSYDSDLEQVEKVTVEVAKEVMQEIAPELKDNEPYIRFHTFNDFSIDFTLYMRVSEYFDQRIGKHLFVKKLHKRYQQAGIQIPFPVREVYMQNNLDIERN</sequence>
<keyword evidence="5 7" id="KW-1133">Transmembrane helix</keyword>
<keyword evidence="4 7" id="KW-0812">Transmembrane</keyword>
<dbReference type="HOGENOM" id="CLU_037945_0_1_3"/>
<dbReference type="InterPro" id="IPR049142">
    <property type="entry name" value="MS_channel_1st"/>
</dbReference>
<feature type="transmembrane region" description="Helical" evidence="7">
    <location>
        <begin position="101"/>
        <end position="122"/>
    </location>
</feature>
<evidence type="ECO:0000259" key="10">
    <source>
        <dbReference type="Pfam" id="PF21088"/>
    </source>
</evidence>
<keyword evidence="3" id="KW-1003">Cell membrane</keyword>
<name>B2IUY9_NOSP7</name>
<dbReference type="InterPro" id="IPR006685">
    <property type="entry name" value="MscS_channel_2nd"/>
</dbReference>
<dbReference type="Gene3D" id="3.30.70.100">
    <property type="match status" value="1"/>
</dbReference>
<dbReference type="SUPFAM" id="SSF50182">
    <property type="entry name" value="Sm-like ribonucleoproteins"/>
    <property type="match status" value="1"/>
</dbReference>